<feature type="region of interest" description="Disordered" evidence="1">
    <location>
        <begin position="54"/>
        <end position="155"/>
    </location>
</feature>
<reference evidence="2 3" key="1">
    <citation type="journal article" date="2024" name="BMC Genomics">
        <title>De novo assembly and annotation of Popillia japonica's genome with initial clues to its potential as an invasive pest.</title>
        <authorList>
            <person name="Cucini C."/>
            <person name="Boschi S."/>
            <person name="Funari R."/>
            <person name="Cardaioli E."/>
            <person name="Iannotti N."/>
            <person name="Marturano G."/>
            <person name="Paoli F."/>
            <person name="Bruttini M."/>
            <person name="Carapelli A."/>
            <person name="Frati F."/>
            <person name="Nardi F."/>
        </authorList>
    </citation>
    <scope>NUCLEOTIDE SEQUENCE [LARGE SCALE GENOMIC DNA]</scope>
    <source>
        <strain evidence="2">DMR45628</strain>
    </source>
</reference>
<dbReference type="Pfam" id="PF07145">
    <property type="entry name" value="PAM2"/>
    <property type="match status" value="1"/>
</dbReference>
<accession>A0AAW1IEC8</accession>
<evidence type="ECO:0000313" key="2">
    <source>
        <dbReference type="EMBL" id="KAK9688091.1"/>
    </source>
</evidence>
<feature type="compositionally biased region" description="Basic and acidic residues" evidence="1">
    <location>
        <begin position="78"/>
        <end position="89"/>
    </location>
</feature>
<protein>
    <submittedName>
        <fullName evidence="2">Ataxin-2 C-terminal region</fullName>
    </submittedName>
</protein>
<dbReference type="InterPro" id="IPR009818">
    <property type="entry name" value="PAM2_motif"/>
</dbReference>
<feature type="compositionally biased region" description="Basic and acidic residues" evidence="1">
    <location>
        <begin position="143"/>
        <end position="155"/>
    </location>
</feature>
<dbReference type="EMBL" id="JASPKY010000607">
    <property type="protein sequence ID" value="KAK9688091.1"/>
    <property type="molecule type" value="Genomic_DNA"/>
</dbReference>
<name>A0AAW1IEC8_POPJA</name>
<evidence type="ECO:0000256" key="1">
    <source>
        <dbReference type="SAM" id="MobiDB-lite"/>
    </source>
</evidence>
<feature type="compositionally biased region" description="Acidic residues" evidence="1">
    <location>
        <begin position="110"/>
        <end position="130"/>
    </location>
</feature>
<dbReference type="AlphaFoldDB" id="A0AAW1IEC8"/>
<feature type="compositionally biased region" description="Low complexity" evidence="1">
    <location>
        <begin position="1"/>
        <end position="22"/>
    </location>
</feature>
<gene>
    <name evidence="2" type="ORF">QE152_g35794</name>
</gene>
<proteinExistence type="predicted"/>
<dbReference type="Proteomes" id="UP001458880">
    <property type="component" value="Unassembled WGS sequence"/>
</dbReference>
<organism evidence="2 3">
    <name type="scientific">Popillia japonica</name>
    <name type="common">Japanese beetle</name>
    <dbReference type="NCBI Taxonomy" id="7064"/>
    <lineage>
        <taxon>Eukaryota</taxon>
        <taxon>Metazoa</taxon>
        <taxon>Ecdysozoa</taxon>
        <taxon>Arthropoda</taxon>
        <taxon>Hexapoda</taxon>
        <taxon>Insecta</taxon>
        <taxon>Pterygota</taxon>
        <taxon>Neoptera</taxon>
        <taxon>Endopterygota</taxon>
        <taxon>Coleoptera</taxon>
        <taxon>Polyphaga</taxon>
        <taxon>Scarabaeiformia</taxon>
        <taxon>Scarabaeidae</taxon>
        <taxon>Rutelinae</taxon>
        <taxon>Popillia</taxon>
    </lineage>
</organism>
<keyword evidence="3" id="KW-1185">Reference proteome</keyword>
<feature type="region of interest" description="Disordered" evidence="1">
    <location>
        <begin position="1"/>
        <end position="24"/>
    </location>
</feature>
<comment type="caution">
    <text evidence="2">The sequence shown here is derived from an EMBL/GenBank/DDBJ whole genome shotgun (WGS) entry which is preliminary data.</text>
</comment>
<evidence type="ECO:0000313" key="3">
    <source>
        <dbReference type="Proteomes" id="UP001458880"/>
    </source>
</evidence>
<sequence length="155" mass="16754">MSNNAALDSWESEADSASANNSRTQPADVIAKFSTLNVNAVEFVPLVSKNIAVEQNIPCQERASDNLPEHMPIINESNTEHTERIDVKDPPPISPGDRDASPGNGSTWEDVAEENDSVSTSDGEEDDSSSEEAPKIAKIKKIPKPEEVAKNKKAQ</sequence>